<dbReference type="GO" id="GO:0016740">
    <property type="term" value="F:transferase activity"/>
    <property type="evidence" value="ECO:0007669"/>
    <property type="project" value="UniProtKB-KW"/>
</dbReference>
<proteinExistence type="predicted"/>
<dbReference type="InterPro" id="IPR007720">
    <property type="entry name" value="PigQ/GPI1"/>
</dbReference>
<dbReference type="GO" id="GO:0005783">
    <property type="term" value="C:endoplasmic reticulum"/>
    <property type="evidence" value="ECO:0007669"/>
    <property type="project" value="TreeGrafter"/>
</dbReference>
<keyword evidence="1" id="KW-0812">Transmembrane</keyword>
<sequence length="627" mass="71643">MPASLYRPSTTVFWPLDCRESGYVFGWCNDNQRVQSIVVTGVVQILTLAVDLEVRAVLQRLNDKRQQYACLADLGEIKLLGRCGFDYWGRSDLVAPELELVHIRATGYKIVYYHRHPASSLRFYSIDAFNDIVTPMSRQRSGINQDVVKQLNVASIINTAVLEPSSTSSVLNVTHSSSTMNRTTKTITTQMSDLLFNTLSLSQSTFSRPAQSICNAHVLSKFLLKDMSLSVQQMDVRIEQLAILLRQMAALRLRQEGGRVEIYSKEYTSFFNTVWLILNDITIGYAFGKFLCENHEVLATMLKEFVEDILILWPQRALCWLDSWPAGLKLNTELSSFYSGTFVDLVNVWGGVLRHLIFPYLSNTIYVFGLVSSFGAPIGGMGGMTMSIALFYDMFVFFTLHIYVCYVIAVVAFEKALWGLGSLWRLFRGKRFNVLRNRTDSWEYDIDQLLFGTILFTLLAFLFPTVLAYYTLFALLRLAMILTQASLEIQLAFMNHFPLFALVLRLKDPWRIPGGMYFDFVEVIVHADANEVASAGEDEPNFNEATRRSRRRFGNTKDPVTTLIPVMKNQPVTFKRIFFQYTRLWSQLASHYHPFRLLKSLLLGRLLVPIPGSEIRYDKIGNHSKEL</sequence>
<dbReference type="PANTHER" id="PTHR21329:SF3">
    <property type="entry name" value="PHOSPHATIDYLINOSITOL N-ACETYLGLUCOSAMINYLTRANSFERASE SUBUNIT Q"/>
    <property type="match status" value="1"/>
</dbReference>
<feature type="transmembrane region" description="Helical" evidence="1">
    <location>
        <begin position="365"/>
        <end position="392"/>
    </location>
</feature>
<dbReference type="Pfam" id="PF05024">
    <property type="entry name" value="Gpi1"/>
    <property type="match status" value="1"/>
</dbReference>
<evidence type="ECO:0000256" key="1">
    <source>
        <dbReference type="SAM" id="Phobius"/>
    </source>
</evidence>
<dbReference type="Proteomes" id="UP001150238">
    <property type="component" value="Unassembled WGS sequence"/>
</dbReference>
<name>A0A9W9DU32_9AGAR</name>
<reference evidence="2" key="1">
    <citation type="submission" date="2022-08" db="EMBL/GenBank/DDBJ databases">
        <authorList>
            <consortium name="DOE Joint Genome Institute"/>
            <person name="Min B."/>
            <person name="Riley R."/>
            <person name="Sierra-Patev S."/>
            <person name="Naranjo-Ortiz M."/>
            <person name="Looney B."/>
            <person name="Konkel Z."/>
            <person name="Slot J.C."/>
            <person name="Sakamoto Y."/>
            <person name="Steenwyk J.L."/>
            <person name="Rokas A."/>
            <person name="Carro J."/>
            <person name="Camarero S."/>
            <person name="Ferreira P."/>
            <person name="Molpeceres G."/>
            <person name="Ruiz-Duenas F.J."/>
            <person name="Serrano A."/>
            <person name="Henrissat B."/>
            <person name="Drula E."/>
            <person name="Hughes K.W."/>
            <person name="Mata J.L."/>
            <person name="Ishikawa N.K."/>
            <person name="Vargas-Isla R."/>
            <person name="Ushijima S."/>
            <person name="Smith C.A."/>
            <person name="Ahrendt S."/>
            <person name="Andreopoulos W."/>
            <person name="He G."/>
            <person name="Labutti K."/>
            <person name="Lipzen A."/>
            <person name="Ng V."/>
            <person name="Sandor L."/>
            <person name="Barry K."/>
            <person name="Martinez A.T."/>
            <person name="Xiao Y."/>
            <person name="Gibbons J.G."/>
            <person name="Terashima K."/>
            <person name="Hibbett D.S."/>
            <person name="Grigoriev I.V."/>
        </authorList>
    </citation>
    <scope>NUCLEOTIDE SEQUENCE</scope>
    <source>
        <strain evidence="2">Sp2 HRB7682 ss15</strain>
    </source>
</reference>
<protein>
    <submittedName>
        <fullName evidence="2">N-acetylglucosaminyl transferase component-domain-containing protein</fullName>
    </submittedName>
</protein>
<comment type="caution">
    <text evidence="2">The sequence shown here is derived from an EMBL/GenBank/DDBJ whole genome shotgun (WGS) entry which is preliminary data.</text>
</comment>
<evidence type="ECO:0000313" key="3">
    <source>
        <dbReference type="Proteomes" id="UP001150238"/>
    </source>
</evidence>
<gene>
    <name evidence="2" type="ORF">C8J55DRAFT_23070</name>
</gene>
<dbReference type="PANTHER" id="PTHR21329">
    <property type="entry name" value="PHOSPHATIDYLINOSITOL N-ACETYLGLUCOSAMINYLTRANSFERASE SUBUNIT Q-RELATED"/>
    <property type="match status" value="1"/>
</dbReference>
<accession>A0A9W9DU32</accession>
<organism evidence="2 3">
    <name type="scientific">Lentinula lateritia</name>
    <dbReference type="NCBI Taxonomy" id="40482"/>
    <lineage>
        <taxon>Eukaryota</taxon>
        <taxon>Fungi</taxon>
        <taxon>Dikarya</taxon>
        <taxon>Basidiomycota</taxon>
        <taxon>Agaricomycotina</taxon>
        <taxon>Agaricomycetes</taxon>
        <taxon>Agaricomycetidae</taxon>
        <taxon>Agaricales</taxon>
        <taxon>Marasmiineae</taxon>
        <taxon>Omphalotaceae</taxon>
        <taxon>Lentinula</taxon>
    </lineage>
</organism>
<feature type="transmembrane region" description="Helical" evidence="1">
    <location>
        <begin position="448"/>
        <end position="472"/>
    </location>
</feature>
<dbReference type="GO" id="GO:0006506">
    <property type="term" value="P:GPI anchor biosynthetic process"/>
    <property type="evidence" value="ECO:0007669"/>
    <property type="project" value="InterPro"/>
</dbReference>
<dbReference type="GO" id="GO:0016020">
    <property type="term" value="C:membrane"/>
    <property type="evidence" value="ECO:0007669"/>
    <property type="project" value="InterPro"/>
</dbReference>
<keyword evidence="1" id="KW-0472">Membrane</keyword>
<feature type="transmembrane region" description="Helical" evidence="1">
    <location>
        <begin position="398"/>
        <end position="427"/>
    </location>
</feature>
<reference evidence="2" key="2">
    <citation type="journal article" date="2023" name="Proc. Natl. Acad. Sci. U.S.A.">
        <title>A global phylogenomic analysis of the shiitake genus Lentinula.</title>
        <authorList>
            <person name="Sierra-Patev S."/>
            <person name="Min B."/>
            <person name="Naranjo-Ortiz M."/>
            <person name="Looney B."/>
            <person name="Konkel Z."/>
            <person name="Slot J.C."/>
            <person name="Sakamoto Y."/>
            <person name="Steenwyk J.L."/>
            <person name="Rokas A."/>
            <person name="Carro J."/>
            <person name="Camarero S."/>
            <person name="Ferreira P."/>
            <person name="Molpeceres G."/>
            <person name="Ruiz-Duenas F.J."/>
            <person name="Serrano A."/>
            <person name="Henrissat B."/>
            <person name="Drula E."/>
            <person name="Hughes K.W."/>
            <person name="Mata J.L."/>
            <person name="Ishikawa N.K."/>
            <person name="Vargas-Isla R."/>
            <person name="Ushijima S."/>
            <person name="Smith C.A."/>
            <person name="Donoghue J."/>
            <person name="Ahrendt S."/>
            <person name="Andreopoulos W."/>
            <person name="He G."/>
            <person name="LaButti K."/>
            <person name="Lipzen A."/>
            <person name="Ng V."/>
            <person name="Riley R."/>
            <person name="Sandor L."/>
            <person name="Barry K."/>
            <person name="Martinez A.T."/>
            <person name="Xiao Y."/>
            <person name="Gibbons J.G."/>
            <person name="Terashima K."/>
            <person name="Grigoriev I.V."/>
            <person name="Hibbett D."/>
        </authorList>
    </citation>
    <scope>NUCLEOTIDE SEQUENCE</scope>
    <source>
        <strain evidence="2">Sp2 HRB7682 ss15</strain>
    </source>
</reference>
<keyword evidence="1" id="KW-1133">Transmembrane helix</keyword>
<evidence type="ECO:0000313" key="2">
    <source>
        <dbReference type="EMBL" id="KAJ4486695.1"/>
    </source>
</evidence>
<dbReference type="EMBL" id="JANVFS010000010">
    <property type="protein sequence ID" value="KAJ4486695.1"/>
    <property type="molecule type" value="Genomic_DNA"/>
</dbReference>
<dbReference type="AlphaFoldDB" id="A0A9W9DU32"/>
<keyword evidence="2" id="KW-0808">Transferase</keyword>